<evidence type="ECO:0000313" key="1">
    <source>
        <dbReference type="EMBL" id="CAG5119166.1"/>
    </source>
</evidence>
<dbReference type="Proteomes" id="UP000678393">
    <property type="component" value="Unassembled WGS sequence"/>
</dbReference>
<feature type="non-terminal residue" evidence="1">
    <location>
        <position position="99"/>
    </location>
</feature>
<name>A0A8S3YY21_9EUPU</name>
<sequence length="99" mass="11215">IVKFTVFQLRRKAVRWVLSKQPLPKGCKRLKMKGLAQYKVVVSEVDGCVRVESQARPKTEVFFFDKGPEATLAFDIECGDVVVSIFNSASRVTFDACYH</sequence>
<protein>
    <submittedName>
        <fullName evidence="1">Uncharacterized protein</fullName>
    </submittedName>
</protein>
<reference evidence="1" key="1">
    <citation type="submission" date="2021-04" db="EMBL/GenBank/DDBJ databases">
        <authorList>
            <consortium name="Molecular Ecology Group"/>
        </authorList>
    </citation>
    <scope>NUCLEOTIDE SEQUENCE</scope>
</reference>
<keyword evidence="2" id="KW-1185">Reference proteome</keyword>
<dbReference type="AlphaFoldDB" id="A0A8S3YY21"/>
<comment type="caution">
    <text evidence="1">The sequence shown here is derived from an EMBL/GenBank/DDBJ whole genome shotgun (WGS) entry which is preliminary data.</text>
</comment>
<dbReference type="EMBL" id="CAJHNH020000666">
    <property type="protein sequence ID" value="CAG5119166.1"/>
    <property type="molecule type" value="Genomic_DNA"/>
</dbReference>
<proteinExistence type="predicted"/>
<gene>
    <name evidence="1" type="ORF">CUNI_LOCUS4724</name>
</gene>
<feature type="non-terminal residue" evidence="1">
    <location>
        <position position="1"/>
    </location>
</feature>
<accession>A0A8S3YY21</accession>
<organism evidence="1 2">
    <name type="scientific">Candidula unifasciata</name>
    <dbReference type="NCBI Taxonomy" id="100452"/>
    <lineage>
        <taxon>Eukaryota</taxon>
        <taxon>Metazoa</taxon>
        <taxon>Spiralia</taxon>
        <taxon>Lophotrochozoa</taxon>
        <taxon>Mollusca</taxon>
        <taxon>Gastropoda</taxon>
        <taxon>Heterobranchia</taxon>
        <taxon>Euthyneura</taxon>
        <taxon>Panpulmonata</taxon>
        <taxon>Eupulmonata</taxon>
        <taxon>Stylommatophora</taxon>
        <taxon>Helicina</taxon>
        <taxon>Helicoidea</taxon>
        <taxon>Geomitridae</taxon>
        <taxon>Candidula</taxon>
    </lineage>
</organism>
<evidence type="ECO:0000313" key="2">
    <source>
        <dbReference type="Proteomes" id="UP000678393"/>
    </source>
</evidence>